<evidence type="ECO:0000313" key="2">
    <source>
        <dbReference type="Proteomes" id="UP000663888"/>
    </source>
</evidence>
<dbReference type="Proteomes" id="UP000663888">
    <property type="component" value="Unassembled WGS sequence"/>
</dbReference>
<sequence>MAPLPLPGPYQITQPNEHLLSLLENFAGSPVKIMQPTGNPGEQEWHLQNEGDSITLRNIKHNLYAGVEGDLRPRAPIVGVPQPFKWKLENAAERFKYFLYIDSDDGPLYLEYSLVRIFPPRAALSPQPGEPWTLQFLE</sequence>
<evidence type="ECO:0000313" key="1">
    <source>
        <dbReference type="EMBL" id="CAE6417756.1"/>
    </source>
</evidence>
<accession>A0A8H2X6F4</accession>
<dbReference type="AlphaFoldDB" id="A0A8H2X6F4"/>
<gene>
    <name evidence="1" type="ORF">RDB_LOCUS19034</name>
</gene>
<proteinExistence type="predicted"/>
<name>A0A8H2X6F4_9AGAM</name>
<comment type="caution">
    <text evidence="1">The sequence shown here is derived from an EMBL/GenBank/DDBJ whole genome shotgun (WGS) entry which is preliminary data.</text>
</comment>
<protein>
    <recommendedName>
        <fullName evidence="3">Ricin B lectin domain-containing protein</fullName>
    </recommendedName>
</protein>
<dbReference type="EMBL" id="CAJMWX010000446">
    <property type="protein sequence ID" value="CAE6417756.1"/>
    <property type="molecule type" value="Genomic_DNA"/>
</dbReference>
<evidence type="ECO:0008006" key="3">
    <source>
        <dbReference type="Google" id="ProtNLM"/>
    </source>
</evidence>
<dbReference type="Gene3D" id="2.80.10.50">
    <property type="match status" value="1"/>
</dbReference>
<organism evidence="1 2">
    <name type="scientific">Rhizoctonia solani</name>
    <dbReference type="NCBI Taxonomy" id="456999"/>
    <lineage>
        <taxon>Eukaryota</taxon>
        <taxon>Fungi</taxon>
        <taxon>Dikarya</taxon>
        <taxon>Basidiomycota</taxon>
        <taxon>Agaricomycotina</taxon>
        <taxon>Agaricomycetes</taxon>
        <taxon>Cantharellales</taxon>
        <taxon>Ceratobasidiaceae</taxon>
        <taxon>Rhizoctonia</taxon>
    </lineage>
</organism>
<reference evidence="1" key="1">
    <citation type="submission" date="2021-01" db="EMBL/GenBank/DDBJ databases">
        <authorList>
            <person name="Kaushik A."/>
        </authorList>
    </citation>
    <scope>NUCLEOTIDE SEQUENCE</scope>
    <source>
        <strain evidence="1">AG4-R118</strain>
    </source>
</reference>